<protein>
    <submittedName>
        <fullName evidence="1">Uncharacterized protein</fullName>
    </submittedName>
</protein>
<dbReference type="Proteomes" id="UP000003174">
    <property type="component" value="Unassembled WGS sequence"/>
</dbReference>
<proteinExistence type="predicted"/>
<comment type="caution">
    <text evidence="1">The sequence shown here is derived from an EMBL/GenBank/DDBJ whole genome shotgun (WGS) entry which is preliminary data.</text>
</comment>
<sequence>MTEVLTVNKTGVRQLLFNIRSLSISNIVFAVYYNICLSSC</sequence>
<reference evidence="1 2" key="2">
    <citation type="submission" date="2009-02" db="EMBL/GenBank/DDBJ databases">
        <title>Draft genome sequence of Eubacterium hallii (DSM 3353).</title>
        <authorList>
            <person name="Sudarsanam P."/>
            <person name="Ley R."/>
            <person name="Guruge J."/>
            <person name="Turnbaugh P.J."/>
            <person name="Mahowald M."/>
            <person name="Liep D."/>
            <person name="Gordon J."/>
        </authorList>
    </citation>
    <scope>NUCLEOTIDE SEQUENCE [LARGE SCALE GENOMIC DNA]</scope>
    <source>
        <strain evidence="1 2">DSM 3353</strain>
    </source>
</reference>
<evidence type="ECO:0000313" key="1">
    <source>
        <dbReference type="EMBL" id="EEG37825.1"/>
    </source>
</evidence>
<reference evidence="1 2" key="1">
    <citation type="submission" date="2009-01" db="EMBL/GenBank/DDBJ databases">
        <authorList>
            <person name="Fulton L."/>
            <person name="Clifton S."/>
            <person name="Fulton B."/>
            <person name="Xu J."/>
            <person name="Minx P."/>
            <person name="Pepin K.H."/>
            <person name="Johnson M."/>
            <person name="Bhonagiri V."/>
            <person name="Nash W.E."/>
            <person name="Mardis E.R."/>
            <person name="Wilson R.K."/>
        </authorList>
    </citation>
    <scope>NUCLEOTIDE SEQUENCE [LARGE SCALE GENOMIC DNA]</scope>
    <source>
        <strain evidence="1 2">DSM 3353</strain>
    </source>
</reference>
<name>C0ESC2_9FIRM</name>
<accession>C0ESC2</accession>
<organism evidence="1 2">
    <name type="scientific">Anaerobutyricum hallii DSM 3353</name>
    <dbReference type="NCBI Taxonomy" id="411469"/>
    <lineage>
        <taxon>Bacteria</taxon>
        <taxon>Bacillati</taxon>
        <taxon>Bacillota</taxon>
        <taxon>Clostridia</taxon>
        <taxon>Lachnospirales</taxon>
        <taxon>Lachnospiraceae</taxon>
        <taxon>Anaerobutyricum</taxon>
    </lineage>
</organism>
<dbReference type="AlphaFoldDB" id="C0ESC2"/>
<dbReference type="EMBL" id="ACEP01000019">
    <property type="protein sequence ID" value="EEG37825.1"/>
    <property type="molecule type" value="Genomic_DNA"/>
</dbReference>
<gene>
    <name evidence="1" type="ORF">EUBHAL_00293</name>
</gene>
<evidence type="ECO:0000313" key="2">
    <source>
        <dbReference type="Proteomes" id="UP000003174"/>
    </source>
</evidence>